<dbReference type="AlphaFoldDB" id="A0A1I0Q862"/>
<feature type="chain" id="PRO_5011789780" description="Surface lipoprotein assembly modifier C-terminal domain-containing protein" evidence="1">
    <location>
        <begin position="20"/>
        <end position="509"/>
    </location>
</feature>
<keyword evidence="1" id="KW-0732">Signal</keyword>
<dbReference type="SUPFAM" id="SSF48452">
    <property type="entry name" value="TPR-like"/>
    <property type="match status" value="1"/>
</dbReference>
<name>A0A1I0Q862_9RHOB</name>
<dbReference type="OrthoDB" id="7684399at2"/>
<feature type="signal peptide" evidence="1">
    <location>
        <begin position="1"/>
        <end position="19"/>
    </location>
</feature>
<dbReference type="Gene3D" id="1.25.40.10">
    <property type="entry name" value="Tetratricopeptide repeat domain"/>
    <property type="match status" value="1"/>
</dbReference>
<dbReference type="STRING" id="364200.SAMN04488515_1741"/>
<gene>
    <name evidence="3" type="ORF">SAMN04488515_1741</name>
</gene>
<dbReference type="RefSeq" id="WP_089992815.1">
    <property type="nucleotide sequence ID" value="NZ_FOIZ01000001.1"/>
</dbReference>
<dbReference type="InterPro" id="IPR007655">
    <property type="entry name" value="Slam_C"/>
</dbReference>
<organism evidence="3 4">
    <name type="scientific">Cognatiyoonia koreensis</name>
    <dbReference type="NCBI Taxonomy" id="364200"/>
    <lineage>
        <taxon>Bacteria</taxon>
        <taxon>Pseudomonadati</taxon>
        <taxon>Pseudomonadota</taxon>
        <taxon>Alphaproteobacteria</taxon>
        <taxon>Rhodobacterales</taxon>
        <taxon>Paracoccaceae</taxon>
        <taxon>Cognatiyoonia</taxon>
    </lineage>
</organism>
<feature type="domain" description="Surface lipoprotein assembly modifier C-terminal" evidence="2">
    <location>
        <begin position="328"/>
        <end position="499"/>
    </location>
</feature>
<dbReference type="EMBL" id="FOIZ01000001">
    <property type="protein sequence ID" value="SEW23185.1"/>
    <property type="molecule type" value="Genomic_DNA"/>
</dbReference>
<reference evidence="3 4" key="1">
    <citation type="submission" date="2016-10" db="EMBL/GenBank/DDBJ databases">
        <authorList>
            <person name="de Groot N.N."/>
        </authorList>
    </citation>
    <scope>NUCLEOTIDE SEQUENCE [LARGE SCALE GENOMIC DNA]</scope>
    <source>
        <strain evidence="3 4">DSM 17925</strain>
    </source>
</reference>
<evidence type="ECO:0000313" key="3">
    <source>
        <dbReference type="EMBL" id="SEW23185.1"/>
    </source>
</evidence>
<dbReference type="InterPro" id="IPR011990">
    <property type="entry name" value="TPR-like_helical_dom_sf"/>
</dbReference>
<protein>
    <recommendedName>
        <fullName evidence="2">Surface lipoprotein assembly modifier C-terminal domain-containing protein</fullName>
    </recommendedName>
</protein>
<dbReference type="Pfam" id="PF04575">
    <property type="entry name" value="SlipAM"/>
    <property type="match status" value="1"/>
</dbReference>
<evidence type="ECO:0000259" key="2">
    <source>
        <dbReference type="Pfam" id="PF04575"/>
    </source>
</evidence>
<evidence type="ECO:0000313" key="4">
    <source>
        <dbReference type="Proteomes" id="UP000199167"/>
    </source>
</evidence>
<dbReference type="Proteomes" id="UP000199167">
    <property type="component" value="Unassembled WGS sequence"/>
</dbReference>
<sequence>MKNWMALALVALLATPATAQQARLTPDEVRAASAGFLADGRPEVAAELADLLLAENPNDTDALIVRARAALDLSDFDTAATVAKRAYRSTSNPTVKYVTARLAALAHAEQREDTFAQLWLRRARQFAPDAANAEQVARDYRFLAERNPWSTRLQFGITPSSNVNNGSSEDTLFIPSLGGSSVLSLDARALPGLEIFGGFSSNYRLSLNQKSATFLNFSGNFRTAVLQQSAIDDENAKERERVENQAAAAAIRRDELLAQAELLPIGAERQNILFEALIQDSISQRTFEAQDVSGSDFSSIVLGTGVTHRRILFEGWDPTTFRLNTGYTWYAGDPLSWKYGGSVSQNYDVADNIELSFQIGAEKRNILERDDDDPYGVTKIDGRVAAAFALANNDVVSVSFDVAKSESSNANSDFEQVSIYADYGFGRSFGGVLFGIGVGYSEKDFGFDGLSQRNRVDEIISVNARARFTDFEFYGFQPEISFNGTTTESVNARYDTDTFRIGFDLRSSF</sequence>
<proteinExistence type="predicted"/>
<keyword evidence="4" id="KW-1185">Reference proteome</keyword>
<accession>A0A1I0Q862</accession>
<evidence type="ECO:0000256" key="1">
    <source>
        <dbReference type="SAM" id="SignalP"/>
    </source>
</evidence>